<dbReference type="EMBL" id="QPMM01000012">
    <property type="protein sequence ID" value="RFS19831.1"/>
    <property type="molecule type" value="Genomic_DNA"/>
</dbReference>
<evidence type="ECO:0000313" key="1">
    <source>
        <dbReference type="EMBL" id="RFS19831.1"/>
    </source>
</evidence>
<protein>
    <submittedName>
        <fullName evidence="1">Uncharacterized protein</fullName>
    </submittedName>
</protein>
<gene>
    <name evidence="1" type="ORF">DVR12_22320</name>
</gene>
<organism evidence="1 2">
    <name type="scientific">Chitinophaga silvatica</name>
    <dbReference type="NCBI Taxonomy" id="2282649"/>
    <lineage>
        <taxon>Bacteria</taxon>
        <taxon>Pseudomonadati</taxon>
        <taxon>Bacteroidota</taxon>
        <taxon>Chitinophagia</taxon>
        <taxon>Chitinophagales</taxon>
        <taxon>Chitinophagaceae</taxon>
        <taxon>Chitinophaga</taxon>
    </lineage>
</organism>
<sequence length="69" mass="8179">MLYNYQVTLFYNNPILKLLHKIPGSGFKFKPNIYSLAGIQICAFIDKTLYQREYLPTRFTTFKGQKLLR</sequence>
<dbReference type="AlphaFoldDB" id="A0A3E1Y572"/>
<proteinExistence type="predicted"/>
<keyword evidence="2" id="KW-1185">Reference proteome</keyword>
<name>A0A3E1Y572_9BACT</name>
<dbReference type="Proteomes" id="UP000260644">
    <property type="component" value="Unassembled WGS sequence"/>
</dbReference>
<evidence type="ECO:0000313" key="2">
    <source>
        <dbReference type="Proteomes" id="UP000260644"/>
    </source>
</evidence>
<comment type="caution">
    <text evidence="1">The sequence shown here is derived from an EMBL/GenBank/DDBJ whole genome shotgun (WGS) entry which is preliminary data.</text>
</comment>
<accession>A0A3E1Y572</accession>
<reference evidence="1 2" key="1">
    <citation type="submission" date="2018-07" db="EMBL/GenBank/DDBJ databases">
        <title>Chitinophaga K2CV101002-2 sp. nov., isolated from a monsoon evergreen broad-leaved forest soil.</title>
        <authorList>
            <person name="Lv Y."/>
        </authorList>
    </citation>
    <scope>NUCLEOTIDE SEQUENCE [LARGE SCALE GENOMIC DNA]</scope>
    <source>
        <strain evidence="1 2">GDMCC 1.1288</strain>
    </source>
</reference>